<comment type="caution">
    <text evidence="3">The sequence shown here is derived from an EMBL/GenBank/DDBJ whole genome shotgun (WGS) entry which is preliminary data.</text>
</comment>
<name>A0A7W9G507_9ACTN</name>
<dbReference type="GO" id="GO:0003677">
    <property type="term" value="F:DNA binding"/>
    <property type="evidence" value="ECO:0007669"/>
    <property type="project" value="UniProtKB-KW"/>
</dbReference>
<dbReference type="InterPro" id="IPR047057">
    <property type="entry name" value="MerR_fam"/>
</dbReference>
<dbReference type="RefSeq" id="WP_221519411.1">
    <property type="nucleotide sequence ID" value="NZ_JACHMB010000001.1"/>
</dbReference>
<accession>A0A7W9G507</accession>
<dbReference type="SUPFAM" id="SSF46955">
    <property type="entry name" value="Putative DNA-binding domain"/>
    <property type="match status" value="1"/>
</dbReference>
<dbReference type="CDD" id="cd01109">
    <property type="entry name" value="HTH_YyaN"/>
    <property type="match status" value="1"/>
</dbReference>
<keyword evidence="1 3" id="KW-0238">DNA-binding</keyword>
<dbReference type="GO" id="GO:0003700">
    <property type="term" value="F:DNA-binding transcription factor activity"/>
    <property type="evidence" value="ECO:0007669"/>
    <property type="project" value="InterPro"/>
</dbReference>
<feature type="domain" description="HTH merR-type" evidence="2">
    <location>
        <begin position="4"/>
        <end position="74"/>
    </location>
</feature>
<proteinExistence type="predicted"/>
<dbReference type="PROSITE" id="PS50937">
    <property type="entry name" value="HTH_MERR_2"/>
    <property type="match status" value="1"/>
</dbReference>
<keyword evidence="4" id="KW-1185">Reference proteome</keyword>
<dbReference type="PANTHER" id="PTHR30204">
    <property type="entry name" value="REDOX-CYCLING DRUG-SENSING TRANSCRIPTIONAL ACTIVATOR SOXR"/>
    <property type="match status" value="1"/>
</dbReference>
<dbReference type="InterPro" id="IPR009061">
    <property type="entry name" value="DNA-bd_dom_put_sf"/>
</dbReference>
<dbReference type="EMBL" id="JACHMB010000001">
    <property type="protein sequence ID" value="MBB5777345.1"/>
    <property type="molecule type" value="Genomic_DNA"/>
</dbReference>
<dbReference type="Proteomes" id="UP000579153">
    <property type="component" value="Unassembled WGS sequence"/>
</dbReference>
<dbReference type="Gene3D" id="1.10.1660.10">
    <property type="match status" value="1"/>
</dbReference>
<dbReference type="PROSITE" id="PS00552">
    <property type="entry name" value="HTH_MERR_1"/>
    <property type="match status" value="1"/>
</dbReference>
<evidence type="ECO:0000256" key="1">
    <source>
        <dbReference type="ARBA" id="ARBA00023125"/>
    </source>
</evidence>
<evidence type="ECO:0000313" key="3">
    <source>
        <dbReference type="EMBL" id="MBB5777345.1"/>
    </source>
</evidence>
<protein>
    <submittedName>
        <fullName evidence="3">DNA-binding transcriptional MerR regulator</fullName>
    </submittedName>
</protein>
<dbReference type="InterPro" id="IPR000551">
    <property type="entry name" value="MerR-type_HTH_dom"/>
</dbReference>
<dbReference type="AlphaFoldDB" id="A0A7W9G507"/>
<sequence length="133" mass="15007">MSSEISIGRLAELTGLSVHTLRFYEREGLLLNPVRRGPGGRRIYSDADAHWLTTCIILRASGMPLPAIREYTELVRNGTGNEAERLTIMLEHRERVLRQMSDLNRCLDLITYKVAVYEDIISDSTVADCSPQS</sequence>
<evidence type="ECO:0000313" key="4">
    <source>
        <dbReference type="Proteomes" id="UP000579153"/>
    </source>
</evidence>
<dbReference type="PANTHER" id="PTHR30204:SF98">
    <property type="entry name" value="HTH-TYPE TRANSCRIPTIONAL REGULATOR ADHR"/>
    <property type="match status" value="1"/>
</dbReference>
<dbReference type="SMART" id="SM00422">
    <property type="entry name" value="HTH_MERR"/>
    <property type="match status" value="1"/>
</dbReference>
<organism evidence="3 4">
    <name type="scientific">Nonomuraea jabiensis</name>
    <dbReference type="NCBI Taxonomy" id="882448"/>
    <lineage>
        <taxon>Bacteria</taxon>
        <taxon>Bacillati</taxon>
        <taxon>Actinomycetota</taxon>
        <taxon>Actinomycetes</taxon>
        <taxon>Streptosporangiales</taxon>
        <taxon>Streptosporangiaceae</taxon>
        <taxon>Nonomuraea</taxon>
    </lineage>
</organism>
<evidence type="ECO:0000259" key="2">
    <source>
        <dbReference type="PROSITE" id="PS50937"/>
    </source>
</evidence>
<gene>
    <name evidence="3" type="ORF">HD596_004101</name>
</gene>
<dbReference type="Pfam" id="PF13411">
    <property type="entry name" value="MerR_1"/>
    <property type="match status" value="1"/>
</dbReference>
<dbReference type="PRINTS" id="PR00040">
    <property type="entry name" value="HTHMERR"/>
</dbReference>
<reference evidence="3 4" key="1">
    <citation type="submission" date="2020-08" db="EMBL/GenBank/DDBJ databases">
        <title>Sequencing the genomes of 1000 actinobacteria strains.</title>
        <authorList>
            <person name="Klenk H.-P."/>
        </authorList>
    </citation>
    <scope>NUCLEOTIDE SEQUENCE [LARGE SCALE GENOMIC DNA]</scope>
    <source>
        <strain evidence="3 4">DSM 45507</strain>
    </source>
</reference>